<organism evidence="1">
    <name type="scientific">Mesocestoides corti</name>
    <name type="common">Flatworm</name>
    <dbReference type="NCBI Taxonomy" id="53468"/>
    <lineage>
        <taxon>Eukaryota</taxon>
        <taxon>Metazoa</taxon>
        <taxon>Spiralia</taxon>
        <taxon>Lophotrochozoa</taxon>
        <taxon>Platyhelminthes</taxon>
        <taxon>Cestoda</taxon>
        <taxon>Eucestoda</taxon>
        <taxon>Cyclophyllidea</taxon>
        <taxon>Mesocestoididae</taxon>
        <taxon>Mesocestoides</taxon>
    </lineage>
</organism>
<name>A0A5K3FBE8_MESCO</name>
<proteinExistence type="predicted"/>
<dbReference type="WBParaSite" id="MCU_006474-RA">
    <property type="protein sequence ID" value="MCU_006474-RA"/>
    <property type="gene ID" value="MCU_006474"/>
</dbReference>
<dbReference type="AlphaFoldDB" id="A0A5K3FBE8"/>
<accession>A0A5K3FBE8</accession>
<reference evidence="1" key="1">
    <citation type="submission" date="2019-11" db="UniProtKB">
        <authorList>
            <consortium name="WormBaseParasite"/>
        </authorList>
    </citation>
    <scope>IDENTIFICATION</scope>
</reference>
<evidence type="ECO:0000313" key="1">
    <source>
        <dbReference type="WBParaSite" id="MCU_006474-RA"/>
    </source>
</evidence>
<sequence length="106" mass="12139">MKPCSTSAESTDKWDSFHVKMPFSPQNLHNEKGNSVSRWSLIERTLSAPIKSVQDFAAAVHSYNTRFAKVWNFRNLSMALQMQPDYEQLLPRIAELALKLPCLITQ</sequence>
<protein>
    <submittedName>
        <fullName evidence="1">Poly(ADP-ribose) glycohydrolase</fullName>
    </submittedName>
</protein>